<evidence type="ECO:0000313" key="1">
    <source>
        <dbReference type="EMBL" id="KAI8424952.1"/>
    </source>
</evidence>
<keyword evidence="2" id="KW-1185">Reference proteome</keyword>
<dbReference type="Proteomes" id="UP001064048">
    <property type="component" value="Chromosome 11"/>
</dbReference>
<organism evidence="1 2">
    <name type="scientific">Choristoneura fumiferana</name>
    <name type="common">Spruce budworm moth</name>
    <name type="synonym">Archips fumiferana</name>
    <dbReference type="NCBI Taxonomy" id="7141"/>
    <lineage>
        <taxon>Eukaryota</taxon>
        <taxon>Metazoa</taxon>
        <taxon>Ecdysozoa</taxon>
        <taxon>Arthropoda</taxon>
        <taxon>Hexapoda</taxon>
        <taxon>Insecta</taxon>
        <taxon>Pterygota</taxon>
        <taxon>Neoptera</taxon>
        <taxon>Endopterygota</taxon>
        <taxon>Lepidoptera</taxon>
        <taxon>Glossata</taxon>
        <taxon>Ditrysia</taxon>
        <taxon>Tortricoidea</taxon>
        <taxon>Tortricidae</taxon>
        <taxon>Tortricinae</taxon>
        <taxon>Choristoneura</taxon>
    </lineage>
</organism>
<comment type="caution">
    <text evidence="1">The sequence shown here is derived from an EMBL/GenBank/DDBJ whole genome shotgun (WGS) entry which is preliminary data.</text>
</comment>
<evidence type="ECO:0000313" key="2">
    <source>
        <dbReference type="Proteomes" id="UP001064048"/>
    </source>
</evidence>
<sequence length="481" mass="51546">MHITESNRMCPLPQLFFKARGACNVLASMPISDKTRGCTISGGRNFVRAMTHYGYRHSVPVNVVVPKSCPSTERHRYKEDFAVVKVHGNDTNDASLHALSYVNQIGSNYIHGMDRLDLIAGYGTLGLELLTQLDKMDAVLCPVGSGSLVAGIVLAVKSLKPNCLIYRCAVRNVFAMNQQKLFINILAQRMSSGNSSAEQRSGVESVAAPTMSRAVQEKKPVMIQAQPSVADSLSAPIASNNAYNIVRGYLDKMIAVEEIWISRAMLFLLEQEKMVVEGAAACPVAALMAGKLPELRGKTVVCILTGGNISNSRMAAVIDRGMAAAGRLVSVNVAVADAPGALTRLLAKLTEAGADVKSITTERSWGKRDPFSLSVSVNMQHLNSISAVIDRGMAAARCLVSVNVAVSDGPGALGRLLAKLTEAGADVESMERSWANGAQISLSVNLVIETNDIKHAKDLEKKLMKDYPHARITSISNLNVA</sequence>
<dbReference type="EMBL" id="CM046111">
    <property type="protein sequence ID" value="KAI8424952.1"/>
    <property type="molecule type" value="Genomic_DNA"/>
</dbReference>
<name>A0ACC0JLK0_CHOFU</name>
<proteinExistence type="predicted"/>
<protein>
    <submittedName>
        <fullName evidence="1">Uncharacterized protein</fullName>
    </submittedName>
</protein>
<reference evidence="1 2" key="1">
    <citation type="journal article" date="2022" name="Genome Biol. Evol.">
        <title>The Spruce Budworm Genome: Reconstructing the Evolutionary History of Antifreeze Proteins.</title>
        <authorList>
            <person name="Beliveau C."/>
            <person name="Gagne P."/>
            <person name="Picq S."/>
            <person name="Vernygora O."/>
            <person name="Keeling C.I."/>
            <person name="Pinkney K."/>
            <person name="Doucet D."/>
            <person name="Wen F."/>
            <person name="Johnston J.S."/>
            <person name="Maaroufi H."/>
            <person name="Boyle B."/>
            <person name="Laroche J."/>
            <person name="Dewar K."/>
            <person name="Juretic N."/>
            <person name="Blackburn G."/>
            <person name="Nisole A."/>
            <person name="Brunet B."/>
            <person name="Brandao M."/>
            <person name="Lumley L."/>
            <person name="Duan J."/>
            <person name="Quan G."/>
            <person name="Lucarotti C.J."/>
            <person name="Roe A.D."/>
            <person name="Sperling F.A.H."/>
            <person name="Levesque R.C."/>
            <person name="Cusson M."/>
        </authorList>
    </citation>
    <scope>NUCLEOTIDE SEQUENCE [LARGE SCALE GENOMIC DNA]</scope>
    <source>
        <strain evidence="1">Glfc:IPQL:Cfum</strain>
    </source>
</reference>
<gene>
    <name evidence="1" type="ORF">MSG28_006864</name>
</gene>
<accession>A0ACC0JLK0</accession>